<keyword evidence="1" id="KW-0808">Transferase</keyword>
<dbReference type="GO" id="GO:0009236">
    <property type="term" value="P:cobalamin biosynthetic process"/>
    <property type="evidence" value="ECO:0007669"/>
    <property type="project" value="InterPro"/>
</dbReference>
<dbReference type="Pfam" id="PF02572">
    <property type="entry name" value="CobA_CobO_BtuR"/>
    <property type="match status" value="1"/>
</dbReference>
<evidence type="ECO:0000313" key="1">
    <source>
        <dbReference type="EMBL" id="MSS38144.1"/>
    </source>
</evidence>
<proteinExistence type="predicted"/>
<dbReference type="InterPro" id="IPR003724">
    <property type="entry name" value="CblAdoTrfase_CobA"/>
</dbReference>
<organism evidence="1 2">
    <name type="scientific">Clostridium porci</name>
    <dbReference type="NCBI Taxonomy" id="2605778"/>
    <lineage>
        <taxon>Bacteria</taxon>
        <taxon>Bacillati</taxon>
        <taxon>Bacillota</taxon>
        <taxon>Clostridia</taxon>
        <taxon>Eubacteriales</taxon>
        <taxon>Clostridiaceae</taxon>
        <taxon>Clostridium</taxon>
    </lineage>
</organism>
<reference evidence="1 2" key="1">
    <citation type="submission" date="2019-08" db="EMBL/GenBank/DDBJ databases">
        <title>In-depth cultivation of the pig gut microbiome towards novel bacterial diversity and tailored functional studies.</title>
        <authorList>
            <person name="Wylensek D."/>
            <person name="Hitch T.C.A."/>
            <person name="Clavel T."/>
        </authorList>
    </citation>
    <scope>NUCLEOTIDE SEQUENCE [LARGE SCALE GENOMIC DNA]</scope>
    <source>
        <strain evidence="1 2">WCA-389-WT-23D1</strain>
    </source>
</reference>
<comment type="caution">
    <text evidence="1">The sequence shown here is derived from an EMBL/GenBank/DDBJ whole genome shotgun (WGS) entry which is preliminary data.</text>
</comment>
<dbReference type="PANTHER" id="PTHR46638:SF1">
    <property type="entry name" value="CORRINOID ADENOSYLTRANSFERASE"/>
    <property type="match status" value="1"/>
</dbReference>
<protein>
    <submittedName>
        <fullName evidence="1">Cob(I)yrinic acid a,c-diamide adenosyltransferase</fullName>
    </submittedName>
</protein>
<dbReference type="AlphaFoldDB" id="A0A7X2NNN0"/>
<dbReference type="EMBL" id="VUMD01000019">
    <property type="protein sequence ID" value="MSS38144.1"/>
    <property type="molecule type" value="Genomic_DNA"/>
</dbReference>
<keyword evidence="2" id="KW-1185">Reference proteome</keyword>
<dbReference type="RefSeq" id="WP_154473587.1">
    <property type="nucleotide sequence ID" value="NZ_DBEWUL010000043.1"/>
</dbReference>
<gene>
    <name evidence="1" type="ORF">FYJ39_16780</name>
</gene>
<dbReference type="SUPFAM" id="SSF52540">
    <property type="entry name" value="P-loop containing nucleoside triphosphate hydrolases"/>
    <property type="match status" value="1"/>
</dbReference>
<dbReference type="PIRSF" id="PIRSF015617">
    <property type="entry name" value="Adensltrnsf_CobA"/>
    <property type="match status" value="1"/>
</dbReference>
<dbReference type="GO" id="GO:0008817">
    <property type="term" value="F:corrinoid adenosyltransferase activity"/>
    <property type="evidence" value="ECO:0007669"/>
    <property type="project" value="InterPro"/>
</dbReference>
<dbReference type="Proteomes" id="UP000429958">
    <property type="component" value="Unassembled WGS sequence"/>
</dbReference>
<dbReference type="Gene3D" id="3.40.50.300">
    <property type="entry name" value="P-loop containing nucleotide triphosphate hydrolases"/>
    <property type="match status" value="1"/>
</dbReference>
<dbReference type="GO" id="GO:0005524">
    <property type="term" value="F:ATP binding"/>
    <property type="evidence" value="ECO:0007669"/>
    <property type="project" value="InterPro"/>
</dbReference>
<evidence type="ECO:0000313" key="2">
    <source>
        <dbReference type="Proteomes" id="UP000429958"/>
    </source>
</evidence>
<accession>A0A7X2NNN0</accession>
<dbReference type="PANTHER" id="PTHR46638">
    <property type="entry name" value="CORRINOID ADENOSYLTRANSFERASE"/>
    <property type="match status" value="1"/>
</dbReference>
<name>A0A7X2NNN0_9CLOT</name>
<dbReference type="InterPro" id="IPR027417">
    <property type="entry name" value="P-loop_NTPase"/>
</dbReference>
<sequence>MKGLIHIYCGDGKGKTTAALGAAVRAAGRGRRVLISRFLKTEDSGEVISLPLLPGITLMPCFRNFGFSWQMSPETRKEAELYYGRSFKEAWRVAAGKEGGDGYDLLILDEVIGAVNLGFVDEMALIAALKERPEALEVILTGRNPSEALCSYADYLTEMKLRKHPFTEGIAARKGIEY</sequence>